<dbReference type="STRING" id="857967.G0QTD5"/>
<dbReference type="RefSeq" id="XP_004034998.1">
    <property type="nucleotide sequence ID" value="XM_004034950.1"/>
</dbReference>
<dbReference type="InterPro" id="IPR001932">
    <property type="entry name" value="PPM-type_phosphatase-like_dom"/>
</dbReference>
<dbReference type="GO" id="GO:0016020">
    <property type="term" value="C:membrane"/>
    <property type="evidence" value="ECO:0007669"/>
    <property type="project" value="UniProtKB-SubCell"/>
</dbReference>
<sequence>MFSGSTCVSVYITQNKYYCANIGDSRAIIAQHQDKNQWVAVPLSIDHKPDSAIEYQRIIQSGGRVDCFKDQEGNCVGPSRVWMKYENIPGLAMSRSFGDFVASQVGVIQEPEILSFDIKEQDRILVVASDGIWEFLSNQMVINMVQPFYQKNDTEGACEKLIKEAVSAWKREDDVIDDITCIVAFLNK</sequence>
<dbReference type="PANTHER" id="PTHR47992">
    <property type="entry name" value="PROTEIN PHOSPHATASE"/>
    <property type="match status" value="1"/>
</dbReference>
<dbReference type="PROSITE" id="PS51746">
    <property type="entry name" value="PPM_2"/>
    <property type="match status" value="1"/>
</dbReference>
<evidence type="ECO:0000313" key="5">
    <source>
        <dbReference type="Proteomes" id="UP000008983"/>
    </source>
</evidence>
<evidence type="ECO:0000256" key="1">
    <source>
        <dbReference type="ARBA" id="ARBA00004370"/>
    </source>
</evidence>
<dbReference type="Pfam" id="PF00481">
    <property type="entry name" value="PP2C"/>
    <property type="match status" value="1"/>
</dbReference>
<keyword evidence="4" id="KW-0378">Hydrolase</keyword>
<comment type="subcellular location">
    <subcellularLocation>
        <location evidence="1">Membrane</location>
    </subcellularLocation>
</comment>
<dbReference type="InParanoid" id="G0QTD5"/>
<dbReference type="Proteomes" id="UP000008983">
    <property type="component" value="Unassembled WGS sequence"/>
</dbReference>
<dbReference type="eggNOG" id="KOG0698">
    <property type="taxonomic scope" value="Eukaryota"/>
</dbReference>
<gene>
    <name evidence="4" type="ORF">IMG5_107310</name>
</gene>
<dbReference type="EC" id="3.1.3.16" evidence="4"/>
<accession>G0QTD5</accession>
<dbReference type="OrthoDB" id="10264738at2759"/>
<protein>
    <submittedName>
        <fullName evidence="4">Protein phosphatase 2c, putative</fullName>
        <ecNumber evidence="4">3.1.3.16</ecNumber>
    </submittedName>
</protein>
<keyword evidence="5" id="KW-1185">Reference proteome</keyword>
<organism evidence="4 5">
    <name type="scientific">Ichthyophthirius multifiliis</name>
    <name type="common">White spot disease agent</name>
    <name type="synonym">Ich</name>
    <dbReference type="NCBI Taxonomy" id="5932"/>
    <lineage>
        <taxon>Eukaryota</taxon>
        <taxon>Sar</taxon>
        <taxon>Alveolata</taxon>
        <taxon>Ciliophora</taxon>
        <taxon>Intramacronucleata</taxon>
        <taxon>Oligohymenophorea</taxon>
        <taxon>Hymenostomatida</taxon>
        <taxon>Ophryoglenina</taxon>
        <taxon>Ichthyophthirius</taxon>
    </lineage>
</organism>
<feature type="domain" description="PPM-type phosphatase" evidence="3">
    <location>
        <begin position="1"/>
        <end position="186"/>
    </location>
</feature>
<dbReference type="OMA" id="EPEITHY"/>
<dbReference type="InterPro" id="IPR036457">
    <property type="entry name" value="PPM-type-like_dom_sf"/>
</dbReference>
<evidence type="ECO:0000256" key="2">
    <source>
        <dbReference type="ARBA" id="ARBA00023136"/>
    </source>
</evidence>
<dbReference type="SMART" id="SM00332">
    <property type="entry name" value="PP2Cc"/>
    <property type="match status" value="1"/>
</dbReference>
<dbReference type="AlphaFoldDB" id="G0QTD5"/>
<dbReference type="EMBL" id="GL983849">
    <property type="protein sequence ID" value="EGR31512.1"/>
    <property type="molecule type" value="Genomic_DNA"/>
</dbReference>
<keyword evidence="2" id="KW-0472">Membrane</keyword>
<proteinExistence type="predicted"/>
<name>G0QTD5_ICHMU</name>
<dbReference type="InterPro" id="IPR015655">
    <property type="entry name" value="PP2C"/>
</dbReference>
<reference evidence="4 5" key="1">
    <citation type="submission" date="2011-07" db="EMBL/GenBank/DDBJ databases">
        <authorList>
            <person name="Coyne R."/>
            <person name="Brami D."/>
            <person name="Johnson J."/>
            <person name="Hostetler J."/>
            <person name="Hannick L."/>
            <person name="Clark T."/>
            <person name="Cassidy-Hanley D."/>
            <person name="Inman J."/>
        </authorList>
    </citation>
    <scope>NUCLEOTIDE SEQUENCE [LARGE SCALE GENOMIC DNA]</scope>
    <source>
        <strain evidence="4 5">G5</strain>
    </source>
</reference>
<dbReference type="CDD" id="cd00143">
    <property type="entry name" value="PP2Cc"/>
    <property type="match status" value="1"/>
</dbReference>
<dbReference type="GO" id="GO:0004722">
    <property type="term" value="F:protein serine/threonine phosphatase activity"/>
    <property type="evidence" value="ECO:0007669"/>
    <property type="project" value="UniProtKB-EC"/>
</dbReference>
<evidence type="ECO:0000259" key="3">
    <source>
        <dbReference type="PROSITE" id="PS51746"/>
    </source>
</evidence>
<dbReference type="GeneID" id="14907679"/>
<dbReference type="Gene3D" id="3.60.40.10">
    <property type="entry name" value="PPM-type phosphatase domain"/>
    <property type="match status" value="1"/>
</dbReference>
<dbReference type="SUPFAM" id="SSF81606">
    <property type="entry name" value="PP2C-like"/>
    <property type="match status" value="1"/>
</dbReference>
<evidence type="ECO:0000313" key="4">
    <source>
        <dbReference type="EMBL" id="EGR31512.1"/>
    </source>
</evidence>